<comment type="subcellular location">
    <subcellularLocation>
        <location evidence="1">Nucleus</location>
    </subcellularLocation>
</comment>
<dbReference type="Pfam" id="PF12047">
    <property type="entry name" value="DNMT1-RFD"/>
    <property type="match status" value="1"/>
</dbReference>
<sequence>MQEEIVALCLTAGREDADLVEDLQMREGNNIHLRCWVGRLEEWTILGYEEGYPVIWLSTKIAEYDCIKPSSSNKIFYDHFFAKASARVEVFKTVTISSGGFSDLSLDKQLAAIFRALSVQKFFSNVASIKDFILPQGEFIYKQLIGLDETSKESDNKFIEAGTRVEVYKTVTTSSGGFSDLSLDEQLAAIFRALSVQKCFSNVVSIKDFILPQGEFIYKQLIGLDETSKKSDNKFIELPVLAALRD</sequence>
<keyword evidence="2" id="KW-0539">Nucleus</keyword>
<organism evidence="4 5">
    <name type="scientific">Abeliophyllum distichum</name>
    <dbReference type="NCBI Taxonomy" id="126358"/>
    <lineage>
        <taxon>Eukaryota</taxon>
        <taxon>Viridiplantae</taxon>
        <taxon>Streptophyta</taxon>
        <taxon>Embryophyta</taxon>
        <taxon>Tracheophyta</taxon>
        <taxon>Spermatophyta</taxon>
        <taxon>Magnoliopsida</taxon>
        <taxon>eudicotyledons</taxon>
        <taxon>Gunneridae</taxon>
        <taxon>Pentapetalae</taxon>
        <taxon>asterids</taxon>
        <taxon>lamiids</taxon>
        <taxon>Lamiales</taxon>
        <taxon>Oleaceae</taxon>
        <taxon>Forsythieae</taxon>
        <taxon>Abeliophyllum</taxon>
    </lineage>
</organism>
<evidence type="ECO:0000313" key="4">
    <source>
        <dbReference type="EMBL" id="KAL2534485.1"/>
    </source>
</evidence>
<evidence type="ECO:0000256" key="2">
    <source>
        <dbReference type="ARBA" id="ARBA00023242"/>
    </source>
</evidence>
<evidence type="ECO:0000256" key="1">
    <source>
        <dbReference type="ARBA" id="ARBA00004123"/>
    </source>
</evidence>
<accession>A0ABD1VDD1</accession>
<name>A0ABD1VDD1_9LAMI</name>
<dbReference type="EMBL" id="JBFOLK010000002">
    <property type="protein sequence ID" value="KAL2534485.1"/>
    <property type="molecule type" value="Genomic_DNA"/>
</dbReference>
<comment type="caution">
    <text evidence="4">The sequence shown here is derived from an EMBL/GenBank/DDBJ whole genome shotgun (WGS) entry which is preliminary data.</text>
</comment>
<dbReference type="Proteomes" id="UP001604336">
    <property type="component" value="Unassembled WGS sequence"/>
</dbReference>
<evidence type="ECO:0000259" key="3">
    <source>
        <dbReference type="Pfam" id="PF12047"/>
    </source>
</evidence>
<dbReference type="AlphaFoldDB" id="A0ABD1VDD1"/>
<protein>
    <submittedName>
        <fullName evidence="4">DNA (Cytosine-5)-methyltransferase 1</fullName>
    </submittedName>
</protein>
<dbReference type="GO" id="GO:0005634">
    <property type="term" value="C:nucleus"/>
    <property type="evidence" value="ECO:0007669"/>
    <property type="project" value="UniProtKB-SubCell"/>
</dbReference>
<keyword evidence="5" id="KW-1185">Reference proteome</keyword>
<feature type="domain" description="RFTS" evidence="3">
    <location>
        <begin position="14"/>
        <end position="115"/>
    </location>
</feature>
<proteinExistence type="predicted"/>
<evidence type="ECO:0000313" key="5">
    <source>
        <dbReference type="Proteomes" id="UP001604336"/>
    </source>
</evidence>
<reference evidence="5" key="1">
    <citation type="submission" date="2024-07" db="EMBL/GenBank/DDBJ databases">
        <title>Two chromosome-level genome assemblies of Korean endemic species Abeliophyllum distichum and Forsythia ovata (Oleaceae).</title>
        <authorList>
            <person name="Jang H."/>
        </authorList>
    </citation>
    <scope>NUCLEOTIDE SEQUENCE [LARGE SCALE GENOMIC DNA]</scope>
</reference>
<dbReference type="InterPro" id="IPR022702">
    <property type="entry name" value="Cytosine_MeTrfase1_RFD"/>
</dbReference>
<gene>
    <name evidence="4" type="ORF">Adt_07836</name>
</gene>